<gene>
    <name evidence="2" type="ORF">M0812_00468</name>
</gene>
<dbReference type="AlphaFoldDB" id="A0AAV8A342"/>
<dbReference type="GO" id="GO:0051301">
    <property type="term" value="P:cell division"/>
    <property type="evidence" value="ECO:0007669"/>
    <property type="project" value="UniProtKB-KW"/>
</dbReference>
<dbReference type="Pfam" id="PF07065">
    <property type="entry name" value="D123"/>
    <property type="match status" value="1"/>
</dbReference>
<dbReference type="InterPro" id="IPR009772">
    <property type="entry name" value="CDC123"/>
</dbReference>
<feature type="compositionally biased region" description="Basic and acidic residues" evidence="1">
    <location>
        <begin position="324"/>
        <end position="337"/>
    </location>
</feature>
<feature type="compositionally biased region" description="Basic residues" evidence="1">
    <location>
        <begin position="338"/>
        <end position="355"/>
    </location>
</feature>
<evidence type="ECO:0000256" key="1">
    <source>
        <dbReference type="SAM" id="MobiDB-lite"/>
    </source>
</evidence>
<comment type="caution">
    <text evidence="2">The sequence shown here is derived from an EMBL/GenBank/DDBJ whole genome shotgun (WGS) entry which is preliminary data.</text>
</comment>
<accession>A0AAV8A342</accession>
<dbReference type="SUPFAM" id="SSF56059">
    <property type="entry name" value="Glutathione synthetase ATP-binding domain-like"/>
    <property type="match status" value="1"/>
</dbReference>
<keyword evidence="2" id="KW-0132">Cell division</keyword>
<protein>
    <submittedName>
        <fullName evidence="2">Cell division cycle protein 123</fullName>
    </submittedName>
</protein>
<dbReference type="EMBL" id="JANTQA010000015">
    <property type="protein sequence ID" value="KAJ3447995.1"/>
    <property type="molecule type" value="Genomic_DNA"/>
</dbReference>
<feature type="region of interest" description="Disordered" evidence="1">
    <location>
        <begin position="322"/>
        <end position="365"/>
    </location>
</feature>
<evidence type="ECO:0000313" key="2">
    <source>
        <dbReference type="EMBL" id="KAJ3447995.1"/>
    </source>
</evidence>
<organism evidence="2 3">
    <name type="scientific">Anaeramoeba flamelloides</name>
    <dbReference type="NCBI Taxonomy" id="1746091"/>
    <lineage>
        <taxon>Eukaryota</taxon>
        <taxon>Metamonada</taxon>
        <taxon>Anaeramoebidae</taxon>
        <taxon>Anaeramoeba</taxon>
    </lineage>
</organism>
<sequence length="365" mass="42834">MSTVLINIDEGEIPGDNEDEKRETLKEWSKFNLSNYYSSFEGLTPRTEFVTMTFEECKSLLKALRNPNLKEEHDIDNMKSLTKRMEKAFKSIGGEKFFVKLNSRSAKDAVDKVPNRLQPLLEKQLEIVKQKRSLSTDLVALRRSMFESMSISSCKEALDVFSYSYRIVSDLKRSLTFEDLYDQQIIVRQFLDWDIKYEFRGWVTNGKLNALSQYYSNCFFDYGEEINAIKEKITNFVDQNLQESLKMFPKAVVDFGIDQDKNVFVVELNPFSSLTGCCLFEWEKDQKTLTSGELEFRYRTEPRSDKYLVALMSPWARLFPQNLQEKDEKKENGEQNKLKKQKKKKKQKQKQKKNSKKDSNDCTIC</sequence>
<feature type="compositionally biased region" description="Basic and acidic residues" evidence="1">
    <location>
        <begin position="356"/>
        <end position="365"/>
    </location>
</feature>
<name>A0AAV8A342_9EUKA</name>
<evidence type="ECO:0000313" key="3">
    <source>
        <dbReference type="Proteomes" id="UP001146793"/>
    </source>
</evidence>
<proteinExistence type="predicted"/>
<dbReference type="Proteomes" id="UP001146793">
    <property type="component" value="Unassembled WGS sequence"/>
</dbReference>
<reference evidence="2" key="1">
    <citation type="submission" date="2022-08" db="EMBL/GenBank/DDBJ databases">
        <title>Novel sulphate-reducing endosymbionts in the free-living metamonad Anaeramoeba.</title>
        <authorList>
            <person name="Jerlstrom-Hultqvist J."/>
            <person name="Cepicka I."/>
            <person name="Gallot-Lavallee L."/>
            <person name="Salas-Leiva D."/>
            <person name="Curtis B.A."/>
            <person name="Zahonova K."/>
            <person name="Pipaliya S."/>
            <person name="Dacks J."/>
            <person name="Roger A.J."/>
        </authorList>
    </citation>
    <scope>NUCLEOTIDE SEQUENCE</scope>
    <source>
        <strain evidence="2">Busselton2</strain>
    </source>
</reference>
<keyword evidence="2" id="KW-0131">Cell cycle</keyword>